<reference evidence="1 2" key="1">
    <citation type="submission" date="2013-11" db="EMBL/GenBank/DDBJ databases">
        <title>Metagenomic analysis of a methanogenic consortium involved in long chain n-alkane degradation.</title>
        <authorList>
            <person name="Davidova I.A."/>
            <person name="Callaghan A.V."/>
            <person name="Wawrik B."/>
            <person name="Pruitt S."/>
            <person name="Marks C."/>
            <person name="Duncan K.E."/>
            <person name="Suflita J.M."/>
        </authorList>
    </citation>
    <scope>NUCLEOTIDE SEQUENCE [LARGE SCALE GENOMIC DNA]</scope>
    <source>
        <strain evidence="1 2">SPR</strain>
    </source>
</reference>
<evidence type="ECO:0000313" key="2">
    <source>
        <dbReference type="Proteomes" id="UP000032233"/>
    </source>
</evidence>
<dbReference type="EMBL" id="AZAC01000034">
    <property type="protein sequence ID" value="KIX12276.1"/>
    <property type="molecule type" value="Genomic_DNA"/>
</dbReference>
<accession>A0A0D2J982</accession>
<comment type="caution">
    <text evidence="1">The sequence shown here is derived from an EMBL/GenBank/DDBJ whole genome shotgun (WGS) entry which is preliminary data.</text>
</comment>
<dbReference type="Proteomes" id="UP000032233">
    <property type="component" value="Unassembled WGS sequence"/>
</dbReference>
<gene>
    <name evidence="1" type="ORF">X474_19935</name>
</gene>
<protein>
    <submittedName>
        <fullName evidence="1">Uncharacterized protein</fullName>
    </submittedName>
</protein>
<proteinExistence type="predicted"/>
<keyword evidence="2" id="KW-1185">Reference proteome</keyword>
<sequence>MPGPIQIKTPALIKKAGVFLSDQAPAIWNE</sequence>
<dbReference type="AlphaFoldDB" id="A0A0D2J982"/>
<name>A0A0D2J982_9BACT</name>
<organism evidence="1 2">
    <name type="scientific">Dethiosulfatarculus sandiegensis</name>
    <dbReference type="NCBI Taxonomy" id="1429043"/>
    <lineage>
        <taxon>Bacteria</taxon>
        <taxon>Pseudomonadati</taxon>
        <taxon>Thermodesulfobacteriota</taxon>
        <taxon>Desulfarculia</taxon>
        <taxon>Desulfarculales</taxon>
        <taxon>Desulfarculaceae</taxon>
        <taxon>Dethiosulfatarculus</taxon>
    </lineage>
</organism>
<evidence type="ECO:0000313" key="1">
    <source>
        <dbReference type="EMBL" id="KIX12276.1"/>
    </source>
</evidence>
<dbReference type="InParanoid" id="A0A0D2J982"/>